<dbReference type="GO" id="GO:0051607">
    <property type="term" value="P:defense response to virus"/>
    <property type="evidence" value="ECO:0007669"/>
    <property type="project" value="UniProtKB-KW"/>
</dbReference>
<dbReference type="Pfam" id="PF22335">
    <property type="entry name" value="Cas10-Cmr2_palm2"/>
    <property type="match status" value="1"/>
</dbReference>
<dbReference type="STRING" id="1123357.SAMN02745244_03021"/>
<dbReference type="InterPro" id="IPR043128">
    <property type="entry name" value="Rev_trsase/Diguanyl_cyclase"/>
</dbReference>
<accession>A0A1M6L8W0</accession>
<dbReference type="GO" id="GO:0000166">
    <property type="term" value="F:nucleotide binding"/>
    <property type="evidence" value="ECO:0007669"/>
    <property type="project" value="UniProtKB-KW"/>
</dbReference>
<keyword evidence="2" id="KW-0051">Antiviral defense</keyword>
<dbReference type="RefSeq" id="WP_073189801.1">
    <property type="nucleotide sequence ID" value="NZ_FQZG01000068.1"/>
</dbReference>
<gene>
    <name evidence="4" type="ORF">SAMN02745244_03021</name>
</gene>
<keyword evidence="5" id="KW-1185">Reference proteome</keyword>
<proteinExistence type="predicted"/>
<dbReference type="InterPro" id="IPR054767">
    <property type="entry name" value="Cas10-Cmr2_palm2"/>
</dbReference>
<sequence length="505" mass="55704">MTTYVDVGIQRIQAHLARSRHLWGRRGASEEVVRLTMSPAAAKEKGIEAPPMAEVLALSGIEANDEAIDIDGVLSFKGRSEDDARDAGLLLARRLRTRLPGLTVQVSWITADVQPETGIEERYIDLLDPAQSRRWEKVTFRPAPYEFPLVRLCDECKVDPASHQAGKRFPDDPGVAPRLCADCFRRREHAERRRRTVVSIGPKHPNKFCVEWWLLSEINQARGGEELKGVDDLGKLGEMIRPDAAGHVRTHRDNHTALVFADGNGLGGLFEAAHRAAVEAGSTLEMQALSKGIGEALIVALKAATEKIILPGDDRLPVVPHVMGGDDLLVSLPAERCWEFLVEFLTRFQDAAEGLGVGDRRVSMSAGMVISKAELPLANQVEIAEQLLKRAKRGVDGQGWSFTWLDVTQDGPGGEHEVWTLEGLKDREPALGYLGEMSANSVQSIGGTLTSRDLGVMAQKLEYLAKRVDEVKCLLDKAGIKPSDRFDDSDARALKDLLSINRWWR</sequence>
<protein>
    <recommendedName>
        <fullName evidence="3">GGDEF domain-containing protein</fullName>
    </recommendedName>
</protein>
<name>A0A1M6L8W0_9ACTN</name>
<dbReference type="EMBL" id="FQZG01000068">
    <property type="protein sequence ID" value="SHJ67678.1"/>
    <property type="molecule type" value="Genomic_DNA"/>
</dbReference>
<evidence type="ECO:0000256" key="1">
    <source>
        <dbReference type="ARBA" id="ARBA00022741"/>
    </source>
</evidence>
<feature type="domain" description="GGDEF" evidence="3">
    <location>
        <begin position="254"/>
        <end position="405"/>
    </location>
</feature>
<dbReference type="PROSITE" id="PS50887">
    <property type="entry name" value="GGDEF"/>
    <property type="match status" value="1"/>
</dbReference>
<dbReference type="InterPro" id="IPR000160">
    <property type="entry name" value="GGDEF_dom"/>
</dbReference>
<reference evidence="4 5" key="1">
    <citation type="submission" date="2016-11" db="EMBL/GenBank/DDBJ databases">
        <authorList>
            <person name="Jaros S."/>
            <person name="Januszkiewicz K."/>
            <person name="Wedrychowicz H."/>
        </authorList>
    </citation>
    <scope>NUCLEOTIDE SEQUENCE [LARGE SCALE GENOMIC DNA]</scope>
    <source>
        <strain evidence="4 5">DSM 12906</strain>
    </source>
</reference>
<keyword evidence="1" id="KW-0547">Nucleotide-binding</keyword>
<dbReference type="Gene3D" id="3.30.70.270">
    <property type="match status" value="1"/>
</dbReference>
<dbReference type="OrthoDB" id="442064at2"/>
<dbReference type="AlphaFoldDB" id="A0A1M6L8W0"/>
<organism evidence="4 5">
    <name type="scientific">Tessaracoccus bendigoensis DSM 12906</name>
    <dbReference type="NCBI Taxonomy" id="1123357"/>
    <lineage>
        <taxon>Bacteria</taxon>
        <taxon>Bacillati</taxon>
        <taxon>Actinomycetota</taxon>
        <taxon>Actinomycetes</taxon>
        <taxon>Propionibacteriales</taxon>
        <taxon>Propionibacteriaceae</taxon>
        <taxon>Tessaracoccus</taxon>
    </lineage>
</organism>
<evidence type="ECO:0000313" key="4">
    <source>
        <dbReference type="EMBL" id="SHJ67678.1"/>
    </source>
</evidence>
<dbReference type="Proteomes" id="UP000184512">
    <property type="component" value="Unassembled WGS sequence"/>
</dbReference>
<evidence type="ECO:0000259" key="3">
    <source>
        <dbReference type="PROSITE" id="PS50887"/>
    </source>
</evidence>
<evidence type="ECO:0000313" key="5">
    <source>
        <dbReference type="Proteomes" id="UP000184512"/>
    </source>
</evidence>
<evidence type="ECO:0000256" key="2">
    <source>
        <dbReference type="ARBA" id="ARBA00023118"/>
    </source>
</evidence>